<gene>
    <name evidence="1" type="ORF">GCM10023235_70590</name>
</gene>
<proteinExistence type="predicted"/>
<protein>
    <recommendedName>
        <fullName evidence="3">DNA-binding protein</fullName>
    </recommendedName>
</protein>
<comment type="caution">
    <text evidence="1">The sequence shown here is derived from an EMBL/GenBank/DDBJ whole genome shotgun (WGS) entry which is preliminary data.</text>
</comment>
<accession>A0ABP9ELA9</accession>
<sequence length="76" mass="8262">MTTDLRCTHCGNTGLDQGFVEDSGQGSLGYARWVAGPLERGPLGGAKRLGRPRFQIDAFRCPHCGHLELFAMRQSG</sequence>
<dbReference type="RefSeq" id="WP_345700980.1">
    <property type="nucleotide sequence ID" value="NZ_BAABIS010000001.1"/>
</dbReference>
<organism evidence="1 2">
    <name type="scientific">Kitasatospora terrestris</name>
    <dbReference type="NCBI Taxonomy" id="258051"/>
    <lineage>
        <taxon>Bacteria</taxon>
        <taxon>Bacillati</taxon>
        <taxon>Actinomycetota</taxon>
        <taxon>Actinomycetes</taxon>
        <taxon>Kitasatosporales</taxon>
        <taxon>Streptomycetaceae</taxon>
        <taxon>Kitasatospora</taxon>
    </lineage>
</organism>
<evidence type="ECO:0000313" key="2">
    <source>
        <dbReference type="Proteomes" id="UP001501752"/>
    </source>
</evidence>
<dbReference type="Proteomes" id="UP001501752">
    <property type="component" value="Unassembled WGS sequence"/>
</dbReference>
<dbReference type="EMBL" id="BAABIS010000001">
    <property type="protein sequence ID" value="GAA4880180.1"/>
    <property type="molecule type" value="Genomic_DNA"/>
</dbReference>
<name>A0ABP9ELA9_9ACTN</name>
<evidence type="ECO:0008006" key="3">
    <source>
        <dbReference type="Google" id="ProtNLM"/>
    </source>
</evidence>
<keyword evidence="2" id="KW-1185">Reference proteome</keyword>
<evidence type="ECO:0000313" key="1">
    <source>
        <dbReference type="EMBL" id="GAA4880180.1"/>
    </source>
</evidence>
<reference evidence="2" key="1">
    <citation type="journal article" date="2019" name="Int. J. Syst. Evol. Microbiol.">
        <title>The Global Catalogue of Microorganisms (GCM) 10K type strain sequencing project: providing services to taxonomists for standard genome sequencing and annotation.</title>
        <authorList>
            <consortium name="The Broad Institute Genomics Platform"/>
            <consortium name="The Broad Institute Genome Sequencing Center for Infectious Disease"/>
            <person name="Wu L."/>
            <person name="Ma J."/>
        </authorList>
    </citation>
    <scope>NUCLEOTIDE SEQUENCE [LARGE SCALE GENOMIC DNA]</scope>
    <source>
        <strain evidence="2">JCM 13006</strain>
    </source>
</reference>